<dbReference type="InterPro" id="IPR005883">
    <property type="entry name" value="PilM"/>
</dbReference>
<dbReference type="PIRSF" id="PIRSF019169">
    <property type="entry name" value="PilM"/>
    <property type="match status" value="1"/>
</dbReference>
<dbReference type="Proteomes" id="UP000177659">
    <property type="component" value="Unassembled WGS sequence"/>
</dbReference>
<proteinExistence type="predicted"/>
<comment type="caution">
    <text evidence="1">The sequence shown here is derived from an EMBL/GenBank/DDBJ whole genome shotgun (WGS) entry which is preliminary data.</text>
</comment>
<dbReference type="SUPFAM" id="SSF53067">
    <property type="entry name" value="Actin-like ATPase domain"/>
    <property type="match status" value="2"/>
</dbReference>
<dbReference type="PANTHER" id="PTHR32432:SF3">
    <property type="entry name" value="ETHANOLAMINE UTILIZATION PROTEIN EUTJ"/>
    <property type="match status" value="1"/>
</dbReference>
<dbReference type="Gene3D" id="3.30.1490.300">
    <property type="match status" value="1"/>
</dbReference>
<dbReference type="Gene3D" id="3.30.420.40">
    <property type="match status" value="2"/>
</dbReference>
<organism evidence="1 2">
    <name type="scientific">Candidatus Kaiserbacteria bacterium RIFCSPHIGHO2_02_FULL_49_11</name>
    <dbReference type="NCBI Taxonomy" id="1798489"/>
    <lineage>
        <taxon>Bacteria</taxon>
        <taxon>Candidatus Kaiseribacteriota</taxon>
    </lineage>
</organism>
<dbReference type="AlphaFoldDB" id="A0A1F6D0X3"/>
<evidence type="ECO:0000313" key="2">
    <source>
        <dbReference type="Proteomes" id="UP000177659"/>
    </source>
</evidence>
<dbReference type="Pfam" id="PF11104">
    <property type="entry name" value="PilM_2"/>
    <property type="match status" value="1"/>
</dbReference>
<dbReference type="PANTHER" id="PTHR32432">
    <property type="entry name" value="CELL DIVISION PROTEIN FTSA-RELATED"/>
    <property type="match status" value="1"/>
</dbReference>
<evidence type="ECO:0000313" key="1">
    <source>
        <dbReference type="EMBL" id="OGG55083.1"/>
    </source>
</evidence>
<dbReference type="InterPro" id="IPR043129">
    <property type="entry name" value="ATPase_NBD"/>
</dbReference>
<evidence type="ECO:0008006" key="3">
    <source>
        <dbReference type="Google" id="ProtNLM"/>
    </source>
</evidence>
<dbReference type="EMBL" id="MFLC01000019">
    <property type="protein sequence ID" value="OGG55083.1"/>
    <property type="molecule type" value="Genomic_DNA"/>
</dbReference>
<dbReference type="CDD" id="cd24049">
    <property type="entry name" value="ASKHA_NBD_PilM"/>
    <property type="match status" value="1"/>
</dbReference>
<protein>
    <recommendedName>
        <fullName evidence="3">SHS2 domain-containing protein</fullName>
    </recommendedName>
</protein>
<name>A0A1F6D0X3_9BACT</name>
<gene>
    <name evidence="1" type="ORF">A3D62_00745</name>
</gene>
<dbReference type="NCBIfam" id="TIGR01175">
    <property type="entry name" value="pilM"/>
    <property type="match status" value="1"/>
</dbReference>
<dbReference type="InterPro" id="IPR050696">
    <property type="entry name" value="FtsA/MreB"/>
</dbReference>
<sequence>MENPLTAVKDFLRSFVGGTDGDSILGIDIGSSSIKVVQLKKKRGVAVLETYGELALGPYAGMEVGRATNLPTGKLSEALIDIMREANVTARSCGISIPFGASLISIMELPATEKKQLAQMIPIEARKYIPVPITEVTLDWFIIPENENKYLSQDDEEKEKNAARPKTSVLLVAIHNETLNKYREVTQKANLSVSFYEIEIFSAIRASLGQGIEPTMIIDIGAATTKVYVVEFGIVRTSHIINKGSQDMSLAISRSMSLSVDHAERLKREQGLTESGDAKVREAILLTLEYIFSEANRVLLNYQRKYNRNVNKAVFTGGGSVLKGLVAEAKGRLSTEVILADPFSKTQAPAFLEKVLTEVGPEFSVAVGVALRKLQEIE</sequence>
<reference evidence="1 2" key="1">
    <citation type="journal article" date="2016" name="Nat. Commun.">
        <title>Thousands of microbial genomes shed light on interconnected biogeochemical processes in an aquifer system.</title>
        <authorList>
            <person name="Anantharaman K."/>
            <person name="Brown C.T."/>
            <person name="Hug L.A."/>
            <person name="Sharon I."/>
            <person name="Castelle C.J."/>
            <person name="Probst A.J."/>
            <person name="Thomas B.C."/>
            <person name="Singh A."/>
            <person name="Wilkins M.J."/>
            <person name="Karaoz U."/>
            <person name="Brodie E.L."/>
            <person name="Williams K.H."/>
            <person name="Hubbard S.S."/>
            <person name="Banfield J.F."/>
        </authorList>
    </citation>
    <scope>NUCLEOTIDE SEQUENCE [LARGE SCALE GENOMIC DNA]</scope>
</reference>
<accession>A0A1F6D0X3</accession>